<comment type="caution">
    <text evidence="3">The sequence shown here is derived from an EMBL/GenBank/DDBJ whole genome shotgun (WGS) entry which is preliminary data.</text>
</comment>
<feature type="compositionally biased region" description="Low complexity" evidence="2">
    <location>
        <begin position="554"/>
        <end position="563"/>
    </location>
</feature>
<accession>A0A388L0Y1</accession>
<feature type="region of interest" description="Disordered" evidence="2">
    <location>
        <begin position="827"/>
        <end position="857"/>
    </location>
</feature>
<sequence length="857" mass="93249">MRYVLHRHHQEVQKVVDAAHGSWARFRENMLRKYRLGDGLLTIQDLERKNKDNFTTIGAFVQEFKKKARKVHGISEERQCAIFLGLLTGSEAAELTSHGGGSAKLTWATIDRGDAEAQRKAVAVVQGRGKEVGDEGARQEDYGGEETGSQILTKAQRKQRNLLLGGQGSGKGQAPQAIAAPPVAVVAAPISTGPAPMGSPPACGHWVPHCQAAPWPSYSHCTSCGGGQAHTGQMVPFSGPSTSAGPPSFPATQGQFTGQPPPSQQTSQASVAGGGGQGQGGQGNGGRGQGGRWGGRRGRNGGGRGGRWNNQGGQGQGDQGSQQGGQGYGRPRFDWRNATCWHCGIVGHTIRFCQQRRDDELAGLISSCMDGDIYDKWGEHIDPRTPGGIRQEALRRAAAGPSTAPAMFRLWQEREDPAIRIEEITGDSEEVTQRLKVGAIKEEPIIVESDDEEREDEGEPAVTTLEKMEDLMEKIGRYQRKLKELCDEVQGWKADLPKVFLYETGPGPAAGQQSSPGVAVAGSGPRSGMMFRSPTPHGRAPQATQARSQSKVGPSQLPSQAPSQAPPRKRPEPERRKEVIEVQEEEEEDDDMEDERLCQEEDRWAEQRAQRKEAQERAEPGLQDGVPRKRKYTVRLEEDFDVERMVDRLLEDHGVLHGANCKAVFCGTASNVIIDIGKVRARTCFFIMPDVDHPILLGRSFMCRTETLIFNKHDGTMILLLSDPACGNYEVVTCRNTGPGSERNRPNPGSFTYVESENERRRLAEESEEEGGAEVLSLSLTNVSKAMEIVAAHEMADPEVIKALREHVLECPQAGEVELIYRLPGGRKGPAMAQAQTTSRPFLGDGSSRAPKGGTKR</sequence>
<feature type="compositionally biased region" description="Basic and acidic residues" evidence="2">
    <location>
        <begin position="569"/>
        <end position="580"/>
    </location>
</feature>
<keyword evidence="1" id="KW-0175">Coiled coil</keyword>
<feature type="compositionally biased region" description="Low complexity" evidence="2">
    <location>
        <begin position="250"/>
        <end position="270"/>
    </location>
</feature>
<feature type="compositionally biased region" description="Gly residues" evidence="2">
    <location>
        <begin position="272"/>
        <end position="293"/>
    </location>
</feature>
<organism evidence="3 4">
    <name type="scientific">Chara braunii</name>
    <name type="common">Braun's stonewort</name>
    <dbReference type="NCBI Taxonomy" id="69332"/>
    <lineage>
        <taxon>Eukaryota</taxon>
        <taxon>Viridiplantae</taxon>
        <taxon>Streptophyta</taxon>
        <taxon>Charophyceae</taxon>
        <taxon>Charales</taxon>
        <taxon>Characeae</taxon>
        <taxon>Chara</taxon>
    </lineage>
</organism>
<keyword evidence="4" id="KW-1185">Reference proteome</keyword>
<feature type="region of interest" description="Disordered" evidence="2">
    <location>
        <begin position="235"/>
        <end position="330"/>
    </location>
</feature>
<evidence type="ECO:0000313" key="4">
    <source>
        <dbReference type="Proteomes" id="UP000265515"/>
    </source>
</evidence>
<feature type="region of interest" description="Disordered" evidence="2">
    <location>
        <begin position="605"/>
        <end position="624"/>
    </location>
</feature>
<protein>
    <recommendedName>
        <fullName evidence="5">CCHC-type domain-containing protein</fullName>
    </recommendedName>
</protein>
<evidence type="ECO:0000256" key="1">
    <source>
        <dbReference type="SAM" id="Coils"/>
    </source>
</evidence>
<feature type="coiled-coil region" evidence="1">
    <location>
        <begin position="468"/>
        <end position="495"/>
    </location>
</feature>
<evidence type="ECO:0000313" key="3">
    <source>
        <dbReference type="EMBL" id="GBG75873.1"/>
    </source>
</evidence>
<dbReference type="AlphaFoldDB" id="A0A388L0Y1"/>
<dbReference type="Proteomes" id="UP000265515">
    <property type="component" value="Unassembled WGS sequence"/>
</dbReference>
<dbReference type="EMBL" id="BFEA01000233">
    <property type="protein sequence ID" value="GBG75873.1"/>
    <property type="molecule type" value="Genomic_DNA"/>
</dbReference>
<evidence type="ECO:0000256" key="2">
    <source>
        <dbReference type="SAM" id="MobiDB-lite"/>
    </source>
</evidence>
<gene>
    <name evidence="3" type="ORF">CBR_g21117</name>
</gene>
<dbReference type="Gramene" id="GBG75873">
    <property type="protein sequence ID" value="GBG75873"/>
    <property type="gene ID" value="CBR_g21117"/>
</dbReference>
<feature type="compositionally biased region" description="Polar residues" evidence="2">
    <location>
        <begin position="542"/>
        <end position="553"/>
    </location>
</feature>
<evidence type="ECO:0008006" key="5">
    <source>
        <dbReference type="Google" id="ProtNLM"/>
    </source>
</evidence>
<feature type="region of interest" description="Disordered" evidence="2">
    <location>
        <begin position="736"/>
        <end position="758"/>
    </location>
</feature>
<feature type="region of interest" description="Disordered" evidence="2">
    <location>
        <begin position="126"/>
        <end position="151"/>
    </location>
</feature>
<name>A0A388L0Y1_CHABU</name>
<feature type="compositionally biased region" description="Acidic residues" evidence="2">
    <location>
        <begin position="581"/>
        <end position="594"/>
    </location>
</feature>
<feature type="compositionally biased region" description="Gly residues" evidence="2">
    <location>
        <begin position="300"/>
        <end position="328"/>
    </location>
</feature>
<proteinExistence type="predicted"/>
<reference evidence="3 4" key="1">
    <citation type="journal article" date="2018" name="Cell">
        <title>The Chara Genome: Secondary Complexity and Implications for Plant Terrestrialization.</title>
        <authorList>
            <person name="Nishiyama T."/>
            <person name="Sakayama H."/>
            <person name="Vries J.D."/>
            <person name="Buschmann H."/>
            <person name="Saint-Marcoux D."/>
            <person name="Ullrich K.K."/>
            <person name="Haas F.B."/>
            <person name="Vanderstraeten L."/>
            <person name="Becker D."/>
            <person name="Lang D."/>
            <person name="Vosolsobe S."/>
            <person name="Rombauts S."/>
            <person name="Wilhelmsson P.K.I."/>
            <person name="Janitza P."/>
            <person name="Kern R."/>
            <person name="Heyl A."/>
            <person name="Rumpler F."/>
            <person name="Villalobos L.I.A.C."/>
            <person name="Clay J.M."/>
            <person name="Skokan R."/>
            <person name="Toyoda A."/>
            <person name="Suzuki Y."/>
            <person name="Kagoshima H."/>
            <person name="Schijlen E."/>
            <person name="Tajeshwar N."/>
            <person name="Catarino B."/>
            <person name="Hetherington A.J."/>
            <person name="Saltykova A."/>
            <person name="Bonnot C."/>
            <person name="Breuninger H."/>
            <person name="Symeonidi A."/>
            <person name="Radhakrishnan G.V."/>
            <person name="Van Nieuwerburgh F."/>
            <person name="Deforce D."/>
            <person name="Chang C."/>
            <person name="Karol K.G."/>
            <person name="Hedrich R."/>
            <person name="Ulvskov P."/>
            <person name="Glockner G."/>
            <person name="Delwiche C.F."/>
            <person name="Petrasek J."/>
            <person name="Van de Peer Y."/>
            <person name="Friml J."/>
            <person name="Beilby M."/>
            <person name="Dolan L."/>
            <person name="Kohara Y."/>
            <person name="Sugano S."/>
            <person name="Fujiyama A."/>
            <person name="Delaux P.-M."/>
            <person name="Quint M."/>
            <person name="TheiBen G."/>
            <person name="Hagemann M."/>
            <person name="Harholt J."/>
            <person name="Dunand C."/>
            <person name="Zachgo S."/>
            <person name="Langdale J."/>
            <person name="Maumus F."/>
            <person name="Straeten D.V.D."/>
            <person name="Gould S.B."/>
            <person name="Rensing S.A."/>
        </authorList>
    </citation>
    <scope>NUCLEOTIDE SEQUENCE [LARGE SCALE GENOMIC DNA]</scope>
    <source>
        <strain evidence="3 4">S276</strain>
    </source>
</reference>
<feature type="compositionally biased region" description="Basic and acidic residues" evidence="2">
    <location>
        <begin position="605"/>
        <end position="619"/>
    </location>
</feature>
<feature type="region of interest" description="Disordered" evidence="2">
    <location>
        <begin position="507"/>
        <end position="596"/>
    </location>
</feature>
<feature type="compositionally biased region" description="Basic and acidic residues" evidence="2">
    <location>
        <begin position="128"/>
        <end position="141"/>
    </location>
</feature>